<keyword evidence="13" id="KW-1185">Reference proteome</keyword>
<dbReference type="GO" id="GO:0042102">
    <property type="term" value="P:positive regulation of T cell proliferation"/>
    <property type="evidence" value="ECO:0007669"/>
    <property type="project" value="TreeGrafter"/>
</dbReference>
<reference evidence="12" key="3">
    <citation type="submission" date="2025-09" db="UniProtKB">
        <authorList>
            <consortium name="Ensembl"/>
        </authorList>
    </citation>
    <scope>IDENTIFICATION</scope>
</reference>
<dbReference type="InterPro" id="IPR013783">
    <property type="entry name" value="Ig-like_fold"/>
</dbReference>
<comment type="subcellular location">
    <subcellularLocation>
        <location evidence="1">Cell membrane</location>
        <topology evidence="1">Single-pass type I membrane protein</topology>
    </subcellularLocation>
</comment>
<keyword evidence="4" id="KW-0732">Signal</keyword>
<accession>A0A3B5KM58</accession>
<reference evidence="12 13" key="1">
    <citation type="journal article" date="2011" name="Genome Biol. Evol.">
        <title>Integration of the genetic map and genome assembly of fugu facilitates insights into distinct features of genome evolution in teleosts and mammals.</title>
        <authorList>
            <person name="Kai W."/>
            <person name="Kikuchi K."/>
            <person name="Tohari S."/>
            <person name="Chew A.K."/>
            <person name="Tay A."/>
            <person name="Fujiwara A."/>
            <person name="Hosoya S."/>
            <person name="Suetake H."/>
            <person name="Naruse K."/>
            <person name="Brenner S."/>
            <person name="Suzuki Y."/>
            <person name="Venkatesh B."/>
        </authorList>
    </citation>
    <scope>NUCLEOTIDE SEQUENCE [LARGE SCALE GENOMIC DNA]</scope>
</reference>
<dbReference type="GO" id="GO:0007166">
    <property type="term" value="P:cell surface receptor signaling pathway"/>
    <property type="evidence" value="ECO:0007669"/>
    <property type="project" value="TreeGrafter"/>
</dbReference>
<name>A0A3B5KM58_TAKRU</name>
<dbReference type="Ensembl" id="ENSTRUT00000056354.2">
    <property type="protein sequence ID" value="ENSTRUP00000056394.2"/>
    <property type="gene ID" value="ENSTRUG00000022953.2"/>
</dbReference>
<evidence type="ECO:0000256" key="3">
    <source>
        <dbReference type="ARBA" id="ARBA00022692"/>
    </source>
</evidence>
<keyword evidence="7" id="KW-1015">Disulfide bond</keyword>
<feature type="domain" description="Ig-like" evidence="11">
    <location>
        <begin position="1"/>
        <end position="95"/>
    </location>
</feature>
<dbReference type="FunFam" id="2.60.40.10:FF:000142">
    <property type="entry name" value="V-set domain-containing T-cell activation inhibitor 1"/>
    <property type="match status" value="1"/>
</dbReference>
<keyword evidence="2" id="KW-1003">Cell membrane</keyword>
<dbReference type="GO" id="GO:0009897">
    <property type="term" value="C:external side of plasma membrane"/>
    <property type="evidence" value="ECO:0007669"/>
    <property type="project" value="TreeGrafter"/>
</dbReference>
<evidence type="ECO:0000256" key="2">
    <source>
        <dbReference type="ARBA" id="ARBA00022475"/>
    </source>
</evidence>
<protein>
    <recommendedName>
        <fullName evidence="11">Ig-like domain-containing protein</fullName>
    </recommendedName>
</protein>
<organism evidence="12 13">
    <name type="scientific">Takifugu rubripes</name>
    <name type="common">Japanese pufferfish</name>
    <name type="synonym">Fugu rubripes</name>
    <dbReference type="NCBI Taxonomy" id="31033"/>
    <lineage>
        <taxon>Eukaryota</taxon>
        <taxon>Metazoa</taxon>
        <taxon>Chordata</taxon>
        <taxon>Craniata</taxon>
        <taxon>Vertebrata</taxon>
        <taxon>Euteleostomi</taxon>
        <taxon>Actinopterygii</taxon>
        <taxon>Neopterygii</taxon>
        <taxon>Teleostei</taxon>
        <taxon>Neoteleostei</taxon>
        <taxon>Acanthomorphata</taxon>
        <taxon>Eupercaria</taxon>
        <taxon>Tetraodontiformes</taxon>
        <taxon>Tetradontoidea</taxon>
        <taxon>Tetraodontidae</taxon>
        <taxon>Takifugu</taxon>
    </lineage>
</organism>
<evidence type="ECO:0000256" key="4">
    <source>
        <dbReference type="ARBA" id="ARBA00022729"/>
    </source>
</evidence>
<keyword evidence="10" id="KW-0393">Immunoglobulin domain</keyword>
<dbReference type="InterPro" id="IPR013106">
    <property type="entry name" value="Ig_V-set"/>
</dbReference>
<dbReference type="SUPFAM" id="SSF48726">
    <property type="entry name" value="Immunoglobulin"/>
    <property type="match status" value="1"/>
</dbReference>
<dbReference type="GO" id="GO:0031295">
    <property type="term" value="P:T cell costimulation"/>
    <property type="evidence" value="ECO:0007669"/>
    <property type="project" value="TreeGrafter"/>
</dbReference>
<dbReference type="GO" id="GO:0042130">
    <property type="term" value="P:negative regulation of T cell proliferation"/>
    <property type="evidence" value="ECO:0007669"/>
    <property type="project" value="TreeGrafter"/>
</dbReference>
<evidence type="ECO:0000256" key="7">
    <source>
        <dbReference type="ARBA" id="ARBA00023157"/>
    </source>
</evidence>
<sequence length="142" mass="16593">RCILPCTFLPGGDTLIHWMKMHNKNIIHSYYDNKDQLGSQIPSFQSRTSLFQDQISRGNASLLLMWVKVEDQGRYMCYSSTDIDNSENVIELKVEGQSPPPRKLKMKESTQKMDFNKTLFENVSRIFGFFLWKVLGDTMRNF</sequence>
<keyword evidence="6" id="KW-0472">Membrane</keyword>
<evidence type="ECO:0000256" key="10">
    <source>
        <dbReference type="ARBA" id="ARBA00023319"/>
    </source>
</evidence>
<dbReference type="GO" id="GO:0006955">
    <property type="term" value="P:immune response"/>
    <property type="evidence" value="ECO:0007669"/>
    <property type="project" value="TreeGrafter"/>
</dbReference>
<dbReference type="OMA" id="SICEKHE"/>
<keyword evidence="5" id="KW-1133">Transmembrane helix</keyword>
<dbReference type="Pfam" id="PF07686">
    <property type="entry name" value="V-set"/>
    <property type="match status" value="1"/>
</dbReference>
<keyword evidence="8" id="KW-0675">Receptor</keyword>
<dbReference type="GO" id="GO:0071222">
    <property type="term" value="P:cellular response to lipopolysaccharide"/>
    <property type="evidence" value="ECO:0007669"/>
    <property type="project" value="TreeGrafter"/>
</dbReference>
<dbReference type="AlphaFoldDB" id="A0A3B5KM58"/>
<evidence type="ECO:0000313" key="12">
    <source>
        <dbReference type="Ensembl" id="ENSTRUP00000056394.2"/>
    </source>
</evidence>
<dbReference type="InterPro" id="IPR036179">
    <property type="entry name" value="Ig-like_dom_sf"/>
</dbReference>
<evidence type="ECO:0000259" key="11">
    <source>
        <dbReference type="PROSITE" id="PS50835"/>
    </source>
</evidence>
<dbReference type="PANTHER" id="PTHR25466">
    <property type="entry name" value="T-LYMPHOCYTE ACTIVATION ANTIGEN"/>
    <property type="match status" value="1"/>
</dbReference>
<dbReference type="InterPro" id="IPR051713">
    <property type="entry name" value="T-cell_Activation_Regulation"/>
</dbReference>
<dbReference type="PANTHER" id="PTHR25466:SF14">
    <property type="entry name" value="BUTYROPHILIN SUBFAMILY 2 MEMBER A2-LIKE-RELATED"/>
    <property type="match status" value="1"/>
</dbReference>
<dbReference type="InterPro" id="IPR007110">
    <property type="entry name" value="Ig-like_dom"/>
</dbReference>
<dbReference type="GeneTree" id="ENSGT01000000215671"/>
<keyword evidence="3" id="KW-0812">Transmembrane</keyword>
<evidence type="ECO:0000256" key="8">
    <source>
        <dbReference type="ARBA" id="ARBA00023170"/>
    </source>
</evidence>
<evidence type="ECO:0000313" key="13">
    <source>
        <dbReference type="Proteomes" id="UP000005226"/>
    </source>
</evidence>
<evidence type="ECO:0000256" key="5">
    <source>
        <dbReference type="ARBA" id="ARBA00022989"/>
    </source>
</evidence>
<keyword evidence="9" id="KW-0325">Glycoprotein</keyword>
<dbReference type="Gene3D" id="2.60.40.10">
    <property type="entry name" value="Immunoglobulins"/>
    <property type="match status" value="1"/>
</dbReference>
<reference evidence="12" key="2">
    <citation type="submission" date="2025-08" db="UniProtKB">
        <authorList>
            <consortium name="Ensembl"/>
        </authorList>
    </citation>
    <scope>IDENTIFICATION</scope>
</reference>
<evidence type="ECO:0000256" key="6">
    <source>
        <dbReference type="ARBA" id="ARBA00023136"/>
    </source>
</evidence>
<dbReference type="Proteomes" id="UP000005226">
    <property type="component" value="Chromosome 10"/>
</dbReference>
<proteinExistence type="predicted"/>
<evidence type="ECO:0000256" key="9">
    <source>
        <dbReference type="ARBA" id="ARBA00023180"/>
    </source>
</evidence>
<dbReference type="InParanoid" id="A0A3B5KM58"/>
<dbReference type="PROSITE" id="PS50835">
    <property type="entry name" value="IG_LIKE"/>
    <property type="match status" value="1"/>
</dbReference>
<evidence type="ECO:0000256" key="1">
    <source>
        <dbReference type="ARBA" id="ARBA00004251"/>
    </source>
</evidence>